<reference evidence="1" key="2">
    <citation type="submission" date="2013-04" db="UniProtKB">
        <authorList>
            <consortium name="EnsemblPlants"/>
        </authorList>
    </citation>
    <scope>IDENTIFICATION</scope>
</reference>
<dbReference type="HOGENOM" id="CLU_1689435_0_0_1"/>
<name>J3MDL3_ORYBR</name>
<dbReference type="Proteomes" id="UP000006038">
    <property type="component" value="Chromosome 6"/>
</dbReference>
<dbReference type="EnsemblPlants" id="OB06G21070.1">
    <property type="protein sequence ID" value="OB06G21070.1"/>
    <property type="gene ID" value="OB06G21070"/>
</dbReference>
<keyword evidence="2" id="KW-1185">Reference proteome</keyword>
<accession>J3MDL3</accession>
<dbReference type="Gramene" id="OB06G21070.1">
    <property type="protein sequence ID" value="OB06G21070.1"/>
    <property type="gene ID" value="OB06G21070"/>
</dbReference>
<sequence length="156" mass="17655">MGGTTYDRLGRGDWAPVKKGYCNRGLLLGIKVDDEYPPWLKAERIHGVRHRPPPLGQAAIEWELSSVMVDAYEMYCNILASSMNSYKKLGGPVNDLNAMCSVKTKWLCFKQPTGYGICGYYVCEMFLAIPKVVQCMDIKTLSYLCVDICDYIMFKI</sequence>
<evidence type="ECO:0000313" key="1">
    <source>
        <dbReference type="EnsemblPlants" id="OB06G21070.1"/>
    </source>
</evidence>
<organism evidence="1">
    <name type="scientific">Oryza brachyantha</name>
    <name type="common">malo sina</name>
    <dbReference type="NCBI Taxonomy" id="4533"/>
    <lineage>
        <taxon>Eukaryota</taxon>
        <taxon>Viridiplantae</taxon>
        <taxon>Streptophyta</taxon>
        <taxon>Embryophyta</taxon>
        <taxon>Tracheophyta</taxon>
        <taxon>Spermatophyta</taxon>
        <taxon>Magnoliopsida</taxon>
        <taxon>Liliopsida</taxon>
        <taxon>Poales</taxon>
        <taxon>Poaceae</taxon>
        <taxon>BOP clade</taxon>
        <taxon>Oryzoideae</taxon>
        <taxon>Oryzeae</taxon>
        <taxon>Oryzinae</taxon>
        <taxon>Oryza</taxon>
    </lineage>
</organism>
<dbReference type="AlphaFoldDB" id="J3MDL3"/>
<proteinExistence type="predicted"/>
<protein>
    <submittedName>
        <fullName evidence="1">Uncharacterized protein</fullName>
    </submittedName>
</protein>
<evidence type="ECO:0000313" key="2">
    <source>
        <dbReference type="Proteomes" id="UP000006038"/>
    </source>
</evidence>
<reference evidence="1" key="1">
    <citation type="journal article" date="2013" name="Nat. Commun.">
        <title>Whole-genome sequencing of Oryza brachyantha reveals mechanisms underlying Oryza genome evolution.</title>
        <authorList>
            <person name="Chen J."/>
            <person name="Huang Q."/>
            <person name="Gao D."/>
            <person name="Wang J."/>
            <person name="Lang Y."/>
            <person name="Liu T."/>
            <person name="Li B."/>
            <person name="Bai Z."/>
            <person name="Luis Goicoechea J."/>
            <person name="Liang C."/>
            <person name="Chen C."/>
            <person name="Zhang W."/>
            <person name="Sun S."/>
            <person name="Liao Y."/>
            <person name="Zhang X."/>
            <person name="Yang L."/>
            <person name="Song C."/>
            <person name="Wang M."/>
            <person name="Shi J."/>
            <person name="Liu G."/>
            <person name="Liu J."/>
            <person name="Zhou H."/>
            <person name="Zhou W."/>
            <person name="Yu Q."/>
            <person name="An N."/>
            <person name="Chen Y."/>
            <person name="Cai Q."/>
            <person name="Wang B."/>
            <person name="Liu B."/>
            <person name="Min J."/>
            <person name="Huang Y."/>
            <person name="Wu H."/>
            <person name="Li Z."/>
            <person name="Zhang Y."/>
            <person name="Yin Y."/>
            <person name="Song W."/>
            <person name="Jiang J."/>
            <person name="Jackson S.A."/>
            <person name="Wing R.A."/>
            <person name="Wang J."/>
            <person name="Chen M."/>
        </authorList>
    </citation>
    <scope>NUCLEOTIDE SEQUENCE [LARGE SCALE GENOMIC DNA]</scope>
    <source>
        <strain evidence="1">cv. IRGC 101232</strain>
    </source>
</reference>